<feature type="transmembrane region" description="Helical" evidence="5">
    <location>
        <begin position="81"/>
        <end position="101"/>
    </location>
</feature>
<dbReference type="InterPro" id="IPR036259">
    <property type="entry name" value="MFS_trans_sf"/>
</dbReference>
<feature type="transmembrane region" description="Helical" evidence="5">
    <location>
        <begin position="274"/>
        <end position="290"/>
    </location>
</feature>
<dbReference type="Proteomes" id="UP001319180">
    <property type="component" value="Unassembled WGS sequence"/>
</dbReference>
<feature type="transmembrane region" description="Helical" evidence="5">
    <location>
        <begin position="196"/>
        <end position="214"/>
    </location>
</feature>
<evidence type="ECO:0000256" key="3">
    <source>
        <dbReference type="ARBA" id="ARBA00022989"/>
    </source>
</evidence>
<feature type="transmembrane region" description="Helical" evidence="5">
    <location>
        <begin position="302"/>
        <end position="320"/>
    </location>
</feature>
<dbReference type="RefSeq" id="WP_254088401.1">
    <property type="nucleotide sequence ID" value="NZ_JAHESC010000001.1"/>
</dbReference>
<evidence type="ECO:0000256" key="4">
    <source>
        <dbReference type="ARBA" id="ARBA00023136"/>
    </source>
</evidence>
<dbReference type="Pfam" id="PF07690">
    <property type="entry name" value="MFS_1"/>
    <property type="match status" value="1"/>
</dbReference>
<dbReference type="InterPro" id="IPR020846">
    <property type="entry name" value="MFS_dom"/>
</dbReference>
<accession>A0AAP2D9M1</accession>
<dbReference type="PANTHER" id="PTHR23514:SF13">
    <property type="entry name" value="INNER MEMBRANE PROTEIN YBJJ"/>
    <property type="match status" value="1"/>
</dbReference>
<feature type="transmembrane region" description="Helical" evidence="5">
    <location>
        <begin position="40"/>
        <end position="61"/>
    </location>
</feature>
<dbReference type="InterPro" id="IPR051788">
    <property type="entry name" value="MFS_Transporter"/>
</dbReference>
<feature type="transmembrane region" description="Helical" evidence="5">
    <location>
        <begin position="387"/>
        <end position="406"/>
    </location>
</feature>
<dbReference type="PANTHER" id="PTHR23514">
    <property type="entry name" value="BYPASS OF STOP CODON PROTEIN 6"/>
    <property type="match status" value="1"/>
</dbReference>
<evidence type="ECO:0000256" key="2">
    <source>
        <dbReference type="ARBA" id="ARBA00022692"/>
    </source>
</evidence>
<dbReference type="CDD" id="cd17393">
    <property type="entry name" value="MFS_MosC_like"/>
    <property type="match status" value="1"/>
</dbReference>
<feature type="transmembrane region" description="Helical" evidence="5">
    <location>
        <begin position="235"/>
        <end position="254"/>
    </location>
</feature>
<evidence type="ECO:0000256" key="5">
    <source>
        <dbReference type="SAM" id="Phobius"/>
    </source>
</evidence>
<feature type="transmembrane region" description="Helical" evidence="5">
    <location>
        <begin position="326"/>
        <end position="345"/>
    </location>
</feature>
<feature type="transmembrane region" description="Helical" evidence="5">
    <location>
        <begin position="357"/>
        <end position="381"/>
    </location>
</feature>
<evidence type="ECO:0000313" key="7">
    <source>
        <dbReference type="EMBL" id="MBT1685152.1"/>
    </source>
</evidence>
<dbReference type="EMBL" id="JAHESC010000001">
    <property type="protein sequence ID" value="MBT1685152.1"/>
    <property type="molecule type" value="Genomic_DNA"/>
</dbReference>
<comment type="subcellular location">
    <subcellularLocation>
        <location evidence="1">Membrane</location>
        <topology evidence="1">Multi-pass membrane protein</topology>
    </subcellularLocation>
</comment>
<feature type="transmembrane region" description="Helical" evidence="5">
    <location>
        <begin position="108"/>
        <end position="126"/>
    </location>
</feature>
<dbReference type="InterPro" id="IPR011701">
    <property type="entry name" value="MFS"/>
</dbReference>
<name>A0AAP2D9M1_9BACT</name>
<feature type="transmembrane region" description="Helical" evidence="5">
    <location>
        <begin position="171"/>
        <end position="190"/>
    </location>
</feature>
<evidence type="ECO:0000313" key="8">
    <source>
        <dbReference type="Proteomes" id="UP001319180"/>
    </source>
</evidence>
<comment type="caution">
    <text evidence="7">The sequence shown here is derived from an EMBL/GenBank/DDBJ whole genome shotgun (WGS) entry which is preliminary data.</text>
</comment>
<feature type="domain" description="Major facilitator superfamily (MFS) profile" evidence="6">
    <location>
        <begin position="235"/>
        <end position="412"/>
    </location>
</feature>
<keyword evidence="2 5" id="KW-0812">Transmembrane</keyword>
<sequence>MNSNRIDREDNKGSELPAVTVAETGGLGSARVPAARQNKVAIRLAVTVFFFTQGLCFASWASRIPDIKVLLGLNDAQLGTILFALPAGLMTSLPLSGWLVTRFGSRRMLLVGSSLYTLTLVVIGLVTDRWQLTGALFMFGFFGNLVNIAVNTQAIGVEAVYGKSIMASFHGAWSLAGFTGASIAWFLVSLNTAPSHHFAMIAGLVFVLVALAYKRTLPAMRGSSDTPLFAKPDGLLLRLGIIGFFGMASEGTMFDWSGVYFQKIVEAPEKLVTLGYGAFMSTMTGGRFIGDALSNRLGRKKMLQLSGTLIATGLLVSVFFPMMITATIGFLLVGFGVSSVVPLVYGAAGKSGTMSPGVALAAVSTISFFGFLLGPPVIGWIAEVASLRYSFALIACLGSGIAILATRSRLLQ</sequence>
<protein>
    <submittedName>
        <fullName evidence="7">MFS transporter</fullName>
    </submittedName>
</protein>
<evidence type="ECO:0000256" key="1">
    <source>
        <dbReference type="ARBA" id="ARBA00004141"/>
    </source>
</evidence>
<keyword evidence="4 5" id="KW-0472">Membrane</keyword>
<reference evidence="7 8" key="1">
    <citation type="submission" date="2021-05" db="EMBL/GenBank/DDBJ databases">
        <title>A Polyphasic approach of four new species of the genus Ohtaekwangia: Ohtaekwangia histidinii sp. nov., Ohtaekwangia cretensis sp. nov., Ohtaekwangia indiensis sp. nov., Ohtaekwangia reichenbachii sp. nov. from diverse environment.</title>
        <authorList>
            <person name="Octaviana S."/>
        </authorList>
    </citation>
    <scope>NUCLEOTIDE SEQUENCE [LARGE SCALE GENOMIC DNA]</scope>
    <source>
        <strain evidence="7 8">PWU37</strain>
    </source>
</reference>
<dbReference type="GO" id="GO:0022857">
    <property type="term" value="F:transmembrane transporter activity"/>
    <property type="evidence" value="ECO:0007669"/>
    <property type="project" value="InterPro"/>
</dbReference>
<gene>
    <name evidence="7" type="ORF">KK078_01220</name>
</gene>
<dbReference type="SUPFAM" id="SSF103473">
    <property type="entry name" value="MFS general substrate transporter"/>
    <property type="match status" value="1"/>
</dbReference>
<evidence type="ECO:0000259" key="6">
    <source>
        <dbReference type="PROSITE" id="PS50850"/>
    </source>
</evidence>
<feature type="transmembrane region" description="Helical" evidence="5">
    <location>
        <begin position="132"/>
        <end position="150"/>
    </location>
</feature>
<dbReference type="AlphaFoldDB" id="A0AAP2D9M1"/>
<organism evidence="7 8">
    <name type="scientific">Dawidia soli</name>
    <dbReference type="NCBI Taxonomy" id="2782352"/>
    <lineage>
        <taxon>Bacteria</taxon>
        <taxon>Pseudomonadati</taxon>
        <taxon>Bacteroidota</taxon>
        <taxon>Cytophagia</taxon>
        <taxon>Cytophagales</taxon>
        <taxon>Chryseotaleaceae</taxon>
        <taxon>Dawidia</taxon>
    </lineage>
</organism>
<dbReference type="GO" id="GO:0016020">
    <property type="term" value="C:membrane"/>
    <property type="evidence" value="ECO:0007669"/>
    <property type="project" value="UniProtKB-SubCell"/>
</dbReference>
<keyword evidence="3 5" id="KW-1133">Transmembrane helix</keyword>
<dbReference type="Gene3D" id="1.20.1250.20">
    <property type="entry name" value="MFS general substrate transporter like domains"/>
    <property type="match status" value="2"/>
</dbReference>
<keyword evidence="8" id="KW-1185">Reference proteome</keyword>
<dbReference type="PROSITE" id="PS50850">
    <property type="entry name" value="MFS"/>
    <property type="match status" value="1"/>
</dbReference>
<proteinExistence type="predicted"/>